<dbReference type="InterPro" id="IPR001623">
    <property type="entry name" value="DnaJ_domain"/>
</dbReference>
<evidence type="ECO:0000313" key="5">
    <source>
        <dbReference type="EMBL" id="OQR92066.1"/>
    </source>
</evidence>
<dbReference type="SUPFAM" id="SSF46565">
    <property type="entry name" value="Chaperone J-domain"/>
    <property type="match status" value="1"/>
</dbReference>
<dbReference type="PANTHER" id="PTHR44145">
    <property type="entry name" value="DNAJ HOMOLOG SUBFAMILY A MEMBER 3, MITOCHONDRIAL"/>
    <property type="match status" value="1"/>
</dbReference>
<evidence type="ECO:0000256" key="1">
    <source>
        <dbReference type="ARBA" id="ARBA00023186"/>
    </source>
</evidence>
<dbReference type="PRINTS" id="PR00625">
    <property type="entry name" value="JDOMAIN"/>
</dbReference>
<dbReference type="EMBL" id="JNBR01000481">
    <property type="protein sequence ID" value="OQR92066.1"/>
    <property type="molecule type" value="Genomic_DNA"/>
</dbReference>
<keyword evidence="3" id="KW-0812">Transmembrane</keyword>
<evidence type="ECO:0000256" key="3">
    <source>
        <dbReference type="SAM" id="Phobius"/>
    </source>
</evidence>
<dbReference type="AlphaFoldDB" id="A0A1V9Z228"/>
<gene>
    <name evidence="5" type="ORF">ACHHYP_04102</name>
</gene>
<feature type="domain" description="J" evidence="4">
    <location>
        <begin position="40"/>
        <end position="105"/>
    </location>
</feature>
<dbReference type="CDD" id="cd06257">
    <property type="entry name" value="DnaJ"/>
    <property type="match status" value="1"/>
</dbReference>
<reference evidence="5 6" key="1">
    <citation type="journal article" date="2014" name="Genome Biol. Evol.">
        <title>The secreted proteins of Achlya hypogyna and Thraustotheca clavata identify the ancestral oomycete secretome and reveal gene acquisitions by horizontal gene transfer.</title>
        <authorList>
            <person name="Misner I."/>
            <person name="Blouin N."/>
            <person name="Leonard G."/>
            <person name="Richards T.A."/>
            <person name="Lane C.E."/>
        </authorList>
    </citation>
    <scope>NUCLEOTIDE SEQUENCE [LARGE SCALE GENOMIC DNA]</scope>
    <source>
        <strain evidence="5 6">ATCC 48635</strain>
    </source>
</reference>
<keyword evidence="1" id="KW-0143">Chaperone</keyword>
<dbReference type="InterPro" id="IPR051938">
    <property type="entry name" value="Apopto_cytoskel_mod"/>
</dbReference>
<evidence type="ECO:0000256" key="2">
    <source>
        <dbReference type="SAM" id="MobiDB-lite"/>
    </source>
</evidence>
<dbReference type="Pfam" id="PF00226">
    <property type="entry name" value="DnaJ"/>
    <property type="match status" value="1"/>
</dbReference>
<evidence type="ECO:0000313" key="6">
    <source>
        <dbReference type="Proteomes" id="UP000243579"/>
    </source>
</evidence>
<feature type="transmembrane region" description="Helical" evidence="3">
    <location>
        <begin position="201"/>
        <end position="219"/>
    </location>
</feature>
<accession>A0A1V9Z228</accession>
<feature type="transmembrane region" description="Helical" evidence="3">
    <location>
        <begin position="176"/>
        <end position="195"/>
    </location>
</feature>
<dbReference type="PANTHER" id="PTHR44145:SF3">
    <property type="entry name" value="DNAJ HOMOLOG SUBFAMILY A MEMBER 3, MITOCHONDRIAL"/>
    <property type="match status" value="1"/>
</dbReference>
<comment type="caution">
    <text evidence="5">The sequence shown here is derived from an EMBL/GenBank/DDBJ whole genome shotgun (WGS) entry which is preliminary data.</text>
</comment>
<organism evidence="5 6">
    <name type="scientific">Achlya hypogyna</name>
    <name type="common">Oomycete</name>
    <name type="synonym">Protoachlya hypogyna</name>
    <dbReference type="NCBI Taxonomy" id="1202772"/>
    <lineage>
        <taxon>Eukaryota</taxon>
        <taxon>Sar</taxon>
        <taxon>Stramenopiles</taxon>
        <taxon>Oomycota</taxon>
        <taxon>Saprolegniomycetes</taxon>
        <taxon>Saprolegniales</taxon>
        <taxon>Achlyaceae</taxon>
        <taxon>Achlya</taxon>
    </lineage>
</organism>
<proteinExistence type="predicted"/>
<protein>
    <recommendedName>
        <fullName evidence="4">J domain-containing protein</fullName>
    </recommendedName>
</protein>
<dbReference type="OrthoDB" id="10250354at2759"/>
<dbReference type="Proteomes" id="UP000243579">
    <property type="component" value="Unassembled WGS sequence"/>
</dbReference>
<dbReference type="STRING" id="1202772.A0A1V9Z228"/>
<evidence type="ECO:0000259" key="4">
    <source>
        <dbReference type="PROSITE" id="PS50076"/>
    </source>
</evidence>
<feature type="region of interest" description="Disordered" evidence="2">
    <location>
        <begin position="95"/>
        <end position="115"/>
    </location>
</feature>
<keyword evidence="6" id="KW-1185">Reference proteome</keyword>
<keyword evidence="3" id="KW-0472">Membrane</keyword>
<dbReference type="Gene3D" id="1.10.287.110">
    <property type="entry name" value="DnaJ domain"/>
    <property type="match status" value="1"/>
</dbReference>
<dbReference type="InterPro" id="IPR036869">
    <property type="entry name" value="J_dom_sf"/>
</dbReference>
<sequence>MLLRSLQRAAILGRPTAVRPSVSNATHTVRYIFSTNARSDPYKLLNVPRTATAKDIKLAYFREAKKVHPDLNPNDQQATRKFRELTEAYEVLSDPTRRAEADSGADKASSSRFWQQHTEPHHDEQVFSSVLDDATIVKDAFQLYVRDLHAEFVFARDAAARGEWRSVWRVVRERKGLIFGIVMPVALFVRFPAVIPWIGRGLVLGGELLIGALAYSPALRRTSGWLWRRIVQLSRDRKARHAAPRQHRRRKT</sequence>
<keyword evidence="3" id="KW-1133">Transmembrane helix</keyword>
<name>A0A1V9Z228_ACHHY</name>
<dbReference type="SMART" id="SM00271">
    <property type="entry name" value="DnaJ"/>
    <property type="match status" value="1"/>
</dbReference>
<feature type="compositionally biased region" description="Basic and acidic residues" evidence="2">
    <location>
        <begin position="95"/>
        <end position="105"/>
    </location>
</feature>
<dbReference type="PROSITE" id="PS50076">
    <property type="entry name" value="DNAJ_2"/>
    <property type="match status" value="1"/>
</dbReference>